<feature type="domain" description="GMPS ATP-PPase" evidence="17">
    <location>
        <begin position="962"/>
        <end position="1157"/>
    </location>
</feature>
<feature type="compositionally biased region" description="Basic and acidic residues" evidence="15">
    <location>
        <begin position="132"/>
        <end position="145"/>
    </location>
</feature>
<dbReference type="SUPFAM" id="SSF54236">
    <property type="entry name" value="Ubiquitin-like"/>
    <property type="match status" value="1"/>
</dbReference>
<dbReference type="InterPro" id="IPR025777">
    <property type="entry name" value="GMPS_ATP_PPase_dom"/>
</dbReference>
<dbReference type="InterPro" id="IPR017926">
    <property type="entry name" value="GATASE"/>
</dbReference>
<keyword evidence="9" id="KW-0315">Glutamine amidotransferase</keyword>
<protein>
    <recommendedName>
        <fullName evidence="3">GMP synthase [glutamine-hydrolyzing]</fullName>
        <ecNumber evidence="2">6.3.5.2</ecNumber>
    </recommendedName>
    <alternativeName>
        <fullName evidence="10">GMP synthetase</fullName>
    </alternativeName>
    <alternativeName>
        <fullName evidence="11">Glutamine amidotransferase</fullName>
    </alternativeName>
</protein>
<evidence type="ECO:0000256" key="7">
    <source>
        <dbReference type="ARBA" id="ARBA00022755"/>
    </source>
</evidence>
<dbReference type="CDD" id="cd01742">
    <property type="entry name" value="GATase1_GMP_Synthase"/>
    <property type="match status" value="1"/>
</dbReference>
<feature type="transmembrane region" description="Helical" evidence="16">
    <location>
        <begin position="479"/>
        <end position="501"/>
    </location>
</feature>
<evidence type="ECO:0000256" key="1">
    <source>
        <dbReference type="ARBA" id="ARBA00005153"/>
    </source>
</evidence>
<proteinExistence type="inferred from homology"/>
<evidence type="ECO:0000256" key="11">
    <source>
        <dbReference type="ARBA" id="ARBA00031356"/>
    </source>
</evidence>
<feature type="compositionally biased region" description="Low complexity" evidence="15">
    <location>
        <begin position="146"/>
        <end position="168"/>
    </location>
</feature>
<keyword evidence="16" id="KW-0812">Transmembrane</keyword>
<evidence type="ECO:0000313" key="19">
    <source>
        <dbReference type="Proteomes" id="UP000186817"/>
    </source>
</evidence>
<feature type="transmembrane region" description="Helical" evidence="16">
    <location>
        <begin position="614"/>
        <end position="633"/>
    </location>
</feature>
<dbReference type="GO" id="GO:0005524">
    <property type="term" value="F:ATP binding"/>
    <property type="evidence" value="ECO:0007669"/>
    <property type="project" value="UniProtKB-UniRule"/>
</dbReference>
<dbReference type="FunFam" id="3.40.50.880:FF:000001">
    <property type="entry name" value="GMP synthase [glutamine-hydrolyzing]"/>
    <property type="match status" value="1"/>
</dbReference>
<dbReference type="PROSITE" id="PS51273">
    <property type="entry name" value="GATASE_TYPE_1"/>
    <property type="match status" value="1"/>
</dbReference>
<evidence type="ECO:0000259" key="17">
    <source>
        <dbReference type="PROSITE" id="PS51553"/>
    </source>
</evidence>
<dbReference type="SUPFAM" id="SSF52317">
    <property type="entry name" value="Class I glutamine amidotransferase-like"/>
    <property type="match status" value="1"/>
</dbReference>
<dbReference type="CDD" id="cd01997">
    <property type="entry name" value="GMP_synthase_C"/>
    <property type="match status" value="1"/>
</dbReference>
<comment type="catalytic activity">
    <reaction evidence="13">
        <text>XMP + L-glutamine + ATP + H2O = GMP + L-glutamate + AMP + diphosphate + 2 H(+)</text>
        <dbReference type="Rhea" id="RHEA:11680"/>
        <dbReference type="ChEBI" id="CHEBI:15377"/>
        <dbReference type="ChEBI" id="CHEBI:15378"/>
        <dbReference type="ChEBI" id="CHEBI:29985"/>
        <dbReference type="ChEBI" id="CHEBI:30616"/>
        <dbReference type="ChEBI" id="CHEBI:33019"/>
        <dbReference type="ChEBI" id="CHEBI:57464"/>
        <dbReference type="ChEBI" id="CHEBI:58115"/>
        <dbReference type="ChEBI" id="CHEBI:58359"/>
        <dbReference type="ChEBI" id="CHEBI:456215"/>
        <dbReference type="EC" id="6.3.5.2"/>
    </reaction>
</comment>
<evidence type="ECO:0000256" key="8">
    <source>
        <dbReference type="ARBA" id="ARBA00022840"/>
    </source>
</evidence>
<sequence length="1283" mass="139524">MISILLAEADPHLLVISGLASISKTFRVAPNAAAATSDRRTWIAATEFCKRASLPRAALAAMDEGGLVDVGAMPPEEEGAGFLPFLLLIVLVGAGWWFWSNSSAQTSPGTAAAAPKPNPEELRRKRLEALEAASKSEDGVRKRAVPEAQKAAVPAPAPAKEAPVSAKENTPPPAAPERFALRARATLQGASVLRSLEGVEASTTVQRLRDMAQKAFLPDAKGQTLRIFFSGKELKEPGLSAKQLGLSENACLQVMFSAPSAAPAQSQAPAVTPPAAEELTVRLQGTVGGRTCSHMIEELTTASSVSDLEGLALGAFEPGPEMKPRLFFMGRELKEAETFLGHVGLKTKSTATVQVMFAAGEPRAVAKVPATQKPPAAEASETTQGESSTSAPPPTSGSAWFGSKAWWVGFSMRFAAWPILGLAIGFAPCAGQSEVSVVVSQDVFEKRFRGHAFGHWQDFVEAAGEQNNPGGEARLKAGFTLLFAAIATVTVGTVIGYVISSEVATPYTAWVVVFILFAYAGAVFGYCFLTYEDPAQRVVTNLLFGLVPWTVSCACYLLAMIFVDLKRQFREPLPQTETEANQRTNDNLSWITGGRPSRITESVEELQLDIRVCLFLAVLPSLAISLLFTATFATGFTGVGTFFDVLALCLFVDVWRLVLHSSLLLAPVWTLTGRRPSGGMSSPREQVRLATVPNDDDDDDDDYGVMIMMGMMMVTIIIELTLRPSFLAMSNGANSAKPAVDMMAGMERQERILVIDFGSQVSHLICRRVREAGVYCELRSCLLKLEDVKNFSPNGIILSGGPHSVYDKDAPHLCKDIWGYIDEKKLPVFGICYGLQEMCHSLGGKVEAGVKREFGHADLLIREDVAVQSQNGAKKSKGRSPIFEGIDGHKVPVWMSHGDKVTQIPPGFASIAYTSNTEYAAIEDQVRHFYGVQYHPEVTHTPNGATMIKNFVLKVVGCKGEWNMHDFCQKQIDIIMNKLDGKYVVGAVSGGVDSSVAAALVHKAIGDRFRPFMVDTGLLRKDESAIVKERLEGHIPGMKLKVLDATADFYKELAGVTEPEKKRKIIGRLFVEAFEKAVSEMGLPHENCLLLQGTLYPDVIESTSYKGPSSIIKTHHNVGGLPDRMKMEVIEPLRLLFKDEVRALGRELGLPVTSVMRHPFPGPGLGIRIIGEINKETADRLSHADDIYIEELRKTGHYDKIGQAFAVLLPTVRSVGVMGDHRTYENVCVLRAVTTTDFMTADWYDMPHDVLARISNRIINEVKGINRVCYDVSSKPPATIEWE</sequence>
<dbReference type="NCBIfam" id="NF000848">
    <property type="entry name" value="PRK00074.1"/>
    <property type="match status" value="1"/>
</dbReference>
<name>A0A1Q9EEL5_SYMMI</name>
<dbReference type="GO" id="GO:0005829">
    <property type="term" value="C:cytosol"/>
    <property type="evidence" value="ECO:0007669"/>
    <property type="project" value="TreeGrafter"/>
</dbReference>
<accession>A0A1Q9EEL5</accession>
<dbReference type="SUPFAM" id="SSF54810">
    <property type="entry name" value="GMP synthetase C-terminal dimerisation domain"/>
    <property type="match status" value="1"/>
</dbReference>
<evidence type="ECO:0000256" key="16">
    <source>
        <dbReference type="SAM" id="Phobius"/>
    </source>
</evidence>
<evidence type="ECO:0000256" key="3">
    <source>
        <dbReference type="ARBA" id="ARBA00021562"/>
    </source>
</evidence>
<comment type="caution">
    <text evidence="18">The sequence shown here is derived from an EMBL/GenBank/DDBJ whole genome shotgun (WGS) entry which is preliminary data.</text>
</comment>
<evidence type="ECO:0000313" key="18">
    <source>
        <dbReference type="EMBL" id="OLQ05841.1"/>
    </source>
</evidence>
<evidence type="ECO:0000256" key="13">
    <source>
        <dbReference type="ARBA" id="ARBA00049404"/>
    </source>
</evidence>
<evidence type="ECO:0000256" key="12">
    <source>
        <dbReference type="ARBA" id="ARBA00044933"/>
    </source>
</evidence>
<dbReference type="SUPFAM" id="SSF52402">
    <property type="entry name" value="Adenine nucleotide alpha hydrolases-like"/>
    <property type="match status" value="1"/>
</dbReference>
<evidence type="ECO:0000256" key="2">
    <source>
        <dbReference type="ARBA" id="ARBA00012746"/>
    </source>
</evidence>
<dbReference type="EC" id="6.3.5.2" evidence="2"/>
<feature type="transmembrane region" description="Helical" evidence="16">
    <location>
        <begin position="507"/>
        <end position="529"/>
    </location>
</feature>
<dbReference type="FunFam" id="3.30.300.10:FF:000002">
    <property type="entry name" value="GMP synthase [glutamine-hydrolyzing]"/>
    <property type="match status" value="1"/>
</dbReference>
<keyword evidence="4" id="KW-0436">Ligase</keyword>
<evidence type="ECO:0000256" key="6">
    <source>
        <dbReference type="ARBA" id="ARBA00022749"/>
    </source>
</evidence>
<dbReference type="Pfam" id="PF00958">
    <property type="entry name" value="GMP_synt_C"/>
    <property type="match status" value="1"/>
</dbReference>
<dbReference type="Gene3D" id="3.30.300.10">
    <property type="match status" value="1"/>
</dbReference>
<dbReference type="InterPro" id="IPR029071">
    <property type="entry name" value="Ubiquitin-like_domsf"/>
</dbReference>
<dbReference type="Proteomes" id="UP000186817">
    <property type="component" value="Unassembled WGS sequence"/>
</dbReference>
<comment type="function">
    <text evidence="12">Catalyzes the conversion of xanthine monophosphate (XMP) to GMP in the presence of glutamine and ATP through an adenyl-XMP intermediate.</text>
</comment>
<reference evidence="18 19" key="1">
    <citation type="submission" date="2016-02" db="EMBL/GenBank/DDBJ databases">
        <title>Genome analysis of coral dinoflagellate symbionts highlights evolutionary adaptations to a symbiotic lifestyle.</title>
        <authorList>
            <person name="Aranda M."/>
            <person name="Li Y."/>
            <person name="Liew Y.J."/>
            <person name="Baumgarten S."/>
            <person name="Simakov O."/>
            <person name="Wilson M."/>
            <person name="Piel J."/>
            <person name="Ashoor H."/>
            <person name="Bougouffa S."/>
            <person name="Bajic V.B."/>
            <person name="Ryu T."/>
            <person name="Ravasi T."/>
            <person name="Bayer T."/>
            <person name="Micklem G."/>
            <person name="Kim H."/>
            <person name="Bhak J."/>
            <person name="Lajeunesse T.C."/>
            <person name="Voolstra C.R."/>
        </authorList>
    </citation>
    <scope>NUCLEOTIDE SEQUENCE [LARGE SCALE GENOMIC DNA]</scope>
    <source>
        <strain evidence="18 19">CCMP2467</strain>
    </source>
</reference>
<dbReference type="PRINTS" id="PR00096">
    <property type="entry name" value="GATASE"/>
</dbReference>
<dbReference type="UniPathway" id="UPA00189">
    <property type="reaction ID" value="UER00296"/>
</dbReference>
<dbReference type="PANTHER" id="PTHR11922">
    <property type="entry name" value="GMP SYNTHASE-RELATED"/>
    <property type="match status" value="1"/>
</dbReference>
<keyword evidence="16" id="KW-1133">Transmembrane helix</keyword>
<evidence type="ECO:0000256" key="9">
    <source>
        <dbReference type="ARBA" id="ARBA00022962"/>
    </source>
</evidence>
<dbReference type="NCBIfam" id="TIGR00888">
    <property type="entry name" value="guaA_Nterm"/>
    <property type="match status" value="1"/>
</dbReference>
<dbReference type="HAMAP" id="MF_00344">
    <property type="entry name" value="GMP_synthase"/>
    <property type="match status" value="1"/>
</dbReference>
<feature type="binding site" evidence="14">
    <location>
        <begin position="989"/>
        <end position="995"/>
    </location>
    <ligand>
        <name>ATP</name>
        <dbReference type="ChEBI" id="CHEBI:30616"/>
    </ligand>
</feature>
<dbReference type="Gene3D" id="3.40.50.880">
    <property type="match status" value="1"/>
</dbReference>
<keyword evidence="7 14" id="KW-0658">Purine biosynthesis</keyword>
<dbReference type="InterPro" id="IPR014729">
    <property type="entry name" value="Rossmann-like_a/b/a_fold"/>
</dbReference>
<evidence type="ECO:0000256" key="14">
    <source>
        <dbReference type="PROSITE-ProRule" id="PRU00886"/>
    </source>
</evidence>
<dbReference type="NCBIfam" id="TIGR00884">
    <property type="entry name" value="guaA_Cterm"/>
    <property type="match status" value="1"/>
</dbReference>
<dbReference type="InterPro" id="IPR029062">
    <property type="entry name" value="Class_I_gatase-like"/>
</dbReference>
<feature type="transmembrane region" description="Helical" evidence="16">
    <location>
        <begin position="541"/>
        <end position="563"/>
    </location>
</feature>
<organism evidence="18 19">
    <name type="scientific">Symbiodinium microadriaticum</name>
    <name type="common">Dinoflagellate</name>
    <name type="synonym">Zooxanthella microadriatica</name>
    <dbReference type="NCBI Taxonomy" id="2951"/>
    <lineage>
        <taxon>Eukaryota</taxon>
        <taxon>Sar</taxon>
        <taxon>Alveolata</taxon>
        <taxon>Dinophyceae</taxon>
        <taxon>Suessiales</taxon>
        <taxon>Symbiodiniaceae</taxon>
        <taxon>Symbiodinium</taxon>
    </lineage>
</organism>
<dbReference type="EMBL" id="LSRX01000174">
    <property type="protein sequence ID" value="OLQ05841.1"/>
    <property type="molecule type" value="Genomic_DNA"/>
</dbReference>
<keyword evidence="16" id="KW-0472">Membrane</keyword>
<evidence type="ECO:0000256" key="10">
    <source>
        <dbReference type="ARBA" id="ARBA00030464"/>
    </source>
</evidence>
<feature type="region of interest" description="Disordered" evidence="15">
    <location>
        <begin position="366"/>
        <end position="396"/>
    </location>
</feature>
<evidence type="ECO:0000256" key="4">
    <source>
        <dbReference type="ARBA" id="ARBA00022598"/>
    </source>
</evidence>
<dbReference type="PANTHER" id="PTHR11922:SF2">
    <property type="entry name" value="GMP SYNTHASE [GLUTAMINE-HYDROLYZING]"/>
    <property type="match status" value="1"/>
</dbReference>
<keyword evidence="19" id="KW-1185">Reference proteome</keyword>
<evidence type="ECO:0000256" key="5">
    <source>
        <dbReference type="ARBA" id="ARBA00022741"/>
    </source>
</evidence>
<keyword evidence="8 14" id="KW-0067">ATP-binding</keyword>
<dbReference type="InterPro" id="IPR001674">
    <property type="entry name" value="GMP_synth_C"/>
</dbReference>
<dbReference type="GO" id="GO:0003921">
    <property type="term" value="F:GMP synthase activity"/>
    <property type="evidence" value="ECO:0007669"/>
    <property type="project" value="InterPro"/>
</dbReference>
<dbReference type="Gene3D" id="3.40.50.620">
    <property type="entry name" value="HUPs"/>
    <property type="match status" value="1"/>
</dbReference>
<comment type="pathway">
    <text evidence="1">Purine metabolism; GMP biosynthesis; GMP from XMP (L-Gln route): step 1/1.</text>
</comment>
<keyword evidence="6 14" id="KW-0332">GMP biosynthesis</keyword>
<dbReference type="InterPro" id="IPR004739">
    <property type="entry name" value="GMP_synth_GATase"/>
</dbReference>
<gene>
    <name evidence="18" type="primary">guaA</name>
    <name evidence="18" type="ORF">AK812_SmicGene10930</name>
</gene>
<dbReference type="Pfam" id="PF00117">
    <property type="entry name" value="GATase"/>
    <property type="match status" value="1"/>
</dbReference>
<evidence type="ECO:0000256" key="15">
    <source>
        <dbReference type="SAM" id="MobiDB-lite"/>
    </source>
</evidence>
<dbReference type="PROSITE" id="PS51553">
    <property type="entry name" value="GMPS_ATP_PPASE"/>
    <property type="match status" value="1"/>
</dbReference>
<dbReference type="InterPro" id="IPR022955">
    <property type="entry name" value="GMP_synthase"/>
</dbReference>
<dbReference type="OrthoDB" id="1724632at2759"/>
<feature type="region of interest" description="Disordered" evidence="15">
    <location>
        <begin position="132"/>
        <end position="173"/>
    </location>
</feature>
<keyword evidence="5 14" id="KW-0547">Nucleotide-binding</keyword>